<keyword evidence="3" id="KW-1185">Reference proteome</keyword>
<dbReference type="Pfam" id="PF21598">
    <property type="entry name" value="PvuRts1I-like_N"/>
    <property type="match status" value="1"/>
</dbReference>
<dbReference type="EMBL" id="PYMJ01000060">
    <property type="protein sequence ID" value="PSU43043.1"/>
    <property type="molecule type" value="Genomic_DNA"/>
</dbReference>
<feature type="domain" description="Restriction endonuclease PvuRts1 I-like N-terminal" evidence="1">
    <location>
        <begin position="14"/>
        <end position="104"/>
    </location>
</feature>
<dbReference type="Gene3D" id="3.40.960.10">
    <property type="entry name" value="VSR Endonuclease"/>
    <property type="match status" value="1"/>
</dbReference>
<evidence type="ECO:0000313" key="2">
    <source>
        <dbReference type="EMBL" id="PSU43043.1"/>
    </source>
</evidence>
<proteinExistence type="predicted"/>
<dbReference type="Proteomes" id="UP000240987">
    <property type="component" value="Unassembled WGS sequence"/>
</dbReference>
<dbReference type="InterPro" id="IPR048797">
    <property type="entry name" value="PvuRts1I-like_N"/>
</dbReference>
<sequence>MSTLIEEFIFNNTRTSHKRWESMVMYSLHYSLRDVELLSQFSAGPYLIDGYFPDLNLAIEIDEPYHQRTKELDAIREAEIKEILGCEFFRIDVQESVYEQVDKLITLVRERNPKQWIIPQKIRTESDGEYSKEHLSKLNDANAFEFIRGLREDIEEAGIHTESGDSQHSAKPSNGMLGFLACFDGLKLTVFIRASCKPKIIVQSYDTTIIEKLGIILSDRKNPKLPYWNIIGMEKPLSREETILFLKEISRKLNSFK</sequence>
<reference evidence="2 3" key="1">
    <citation type="submission" date="2018-01" db="EMBL/GenBank/DDBJ databases">
        <title>Whole genome sequencing of Histamine producing bacteria.</title>
        <authorList>
            <person name="Butler K."/>
        </authorList>
    </citation>
    <scope>NUCLEOTIDE SEQUENCE [LARGE SCALE GENOMIC DNA]</scope>
    <source>
        <strain evidence="2 3">JCM 12947</strain>
    </source>
</reference>
<protein>
    <recommendedName>
        <fullName evidence="1">Restriction endonuclease PvuRts1 I-like N-terminal domain-containing protein</fullName>
    </recommendedName>
</protein>
<organism evidence="2 3">
    <name type="scientific">Photobacterium frigidiphilum</name>
    <dbReference type="NCBI Taxonomy" id="264736"/>
    <lineage>
        <taxon>Bacteria</taxon>
        <taxon>Pseudomonadati</taxon>
        <taxon>Pseudomonadota</taxon>
        <taxon>Gammaproteobacteria</taxon>
        <taxon>Vibrionales</taxon>
        <taxon>Vibrionaceae</taxon>
        <taxon>Photobacterium</taxon>
    </lineage>
</organism>
<comment type="caution">
    <text evidence="2">The sequence shown here is derived from an EMBL/GenBank/DDBJ whole genome shotgun (WGS) entry which is preliminary data.</text>
</comment>
<dbReference type="OrthoDB" id="5125854at2"/>
<dbReference type="AlphaFoldDB" id="A0A2T3J6E8"/>
<evidence type="ECO:0000313" key="3">
    <source>
        <dbReference type="Proteomes" id="UP000240987"/>
    </source>
</evidence>
<dbReference type="RefSeq" id="WP_107246538.1">
    <property type="nucleotide sequence ID" value="NZ_PYMJ01000060.1"/>
</dbReference>
<gene>
    <name evidence="2" type="ORF">C9J12_28455</name>
</gene>
<accession>A0A2T3J6E8</accession>
<name>A0A2T3J6E8_9GAMM</name>
<evidence type="ECO:0000259" key="1">
    <source>
        <dbReference type="Pfam" id="PF21598"/>
    </source>
</evidence>